<evidence type="ECO:0000313" key="1">
    <source>
        <dbReference type="EMBL" id="GJT88603.1"/>
    </source>
</evidence>
<dbReference type="Proteomes" id="UP001151760">
    <property type="component" value="Unassembled WGS sequence"/>
</dbReference>
<reference evidence="1" key="2">
    <citation type="submission" date="2022-01" db="EMBL/GenBank/DDBJ databases">
        <authorList>
            <person name="Yamashiro T."/>
            <person name="Shiraishi A."/>
            <person name="Satake H."/>
            <person name="Nakayama K."/>
        </authorList>
    </citation>
    <scope>NUCLEOTIDE SEQUENCE</scope>
</reference>
<proteinExistence type="predicted"/>
<reference evidence="1" key="1">
    <citation type="journal article" date="2022" name="Int. J. Mol. Sci.">
        <title>Draft Genome of Tanacetum Coccineum: Genomic Comparison of Closely Related Tanacetum-Family Plants.</title>
        <authorList>
            <person name="Yamashiro T."/>
            <person name="Shiraishi A."/>
            <person name="Nakayama K."/>
            <person name="Satake H."/>
        </authorList>
    </citation>
    <scope>NUCLEOTIDE SEQUENCE</scope>
</reference>
<accession>A0ABQ5HL47</accession>
<organism evidence="1 2">
    <name type="scientific">Tanacetum coccineum</name>
    <dbReference type="NCBI Taxonomy" id="301880"/>
    <lineage>
        <taxon>Eukaryota</taxon>
        <taxon>Viridiplantae</taxon>
        <taxon>Streptophyta</taxon>
        <taxon>Embryophyta</taxon>
        <taxon>Tracheophyta</taxon>
        <taxon>Spermatophyta</taxon>
        <taxon>Magnoliopsida</taxon>
        <taxon>eudicotyledons</taxon>
        <taxon>Gunneridae</taxon>
        <taxon>Pentapetalae</taxon>
        <taxon>asterids</taxon>
        <taxon>campanulids</taxon>
        <taxon>Asterales</taxon>
        <taxon>Asteraceae</taxon>
        <taxon>Asteroideae</taxon>
        <taxon>Anthemideae</taxon>
        <taxon>Anthemidinae</taxon>
        <taxon>Tanacetum</taxon>
    </lineage>
</organism>
<protein>
    <submittedName>
        <fullName evidence="1">Uncharacterized protein</fullName>
    </submittedName>
</protein>
<comment type="caution">
    <text evidence="1">The sequence shown here is derived from an EMBL/GenBank/DDBJ whole genome shotgun (WGS) entry which is preliminary data.</text>
</comment>
<keyword evidence="2" id="KW-1185">Reference proteome</keyword>
<gene>
    <name evidence="1" type="ORF">Tco_1070320</name>
</gene>
<name>A0ABQ5HL47_9ASTR</name>
<dbReference type="EMBL" id="BQNB010019745">
    <property type="protein sequence ID" value="GJT88603.1"/>
    <property type="molecule type" value="Genomic_DNA"/>
</dbReference>
<sequence>MYDDVNVELKDTELDNEDKGMQTWQMLHRGGKCSSSGQATTTAALATQNATTYVPTSSSSHSILTNYGSIFLNLENLQAAETRIISMLDVKVQHEVPKATTSTTAIPESTTLSAIHQRVYDLEKEVNILKNVDHNSAIRAAIKFEVPIVVKECLGPNLEDSLHKVIRKQTAEFIREHCSCSGCHRCTQTTTANLEKHCRHSQDQD</sequence>
<evidence type="ECO:0000313" key="2">
    <source>
        <dbReference type="Proteomes" id="UP001151760"/>
    </source>
</evidence>